<evidence type="ECO:0000256" key="2">
    <source>
        <dbReference type="ARBA" id="ARBA00004496"/>
    </source>
</evidence>
<evidence type="ECO:0000313" key="15">
    <source>
        <dbReference type="EMBL" id="KAF7816178.1"/>
    </source>
</evidence>
<feature type="transmembrane region" description="Helical" evidence="13">
    <location>
        <begin position="133"/>
        <end position="166"/>
    </location>
</feature>
<dbReference type="CDD" id="cd00018">
    <property type="entry name" value="AP2"/>
    <property type="match status" value="1"/>
</dbReference>
<dbReference type="FunFam" id="3.30.730.10:FF:000004">
    <property type="entry name" value="AP2-like ethylene-responsive transcription factor"/>
    <property type="match status" value="1"/>
</dbReference>
<feature type="region of interest" description="Disordered" evidence="12">
    <location>
        <begin position="198"/>
        <end position="242"/>
    </location>
</feature>
<dbReference type="GO" id="GO:0005634">
    <property type="term" value="C:nucleus"/>
    <property type="evidence" value="ECO:0007669"/>
    <property type="project" value="UniProtKB-SubCell"/>
</dbReference>
<evidence type="ECO:0000256" key="5">
    <source>
        <dbReference type="ARBA" id="ARBA00023015"/>
    </source>
</evidence>
<organism evidence="15 16">
    <name type="scientific">Senna tora</name>
    <dbReference type="NCBI Taxonomy" id="362788"/>
    <lineage>
        <taxon>Eukaryota</taxon>
        <taxon>Viridiplantae</taxon>
        <taxon>Streptophyta</taxon>
        <taxon>Embryophyta</taxon>
        <taxon>Tracheophyta</taxon>
        <taxon>Spermatophyta</taxon>
        <taxon>Magnoliopsida</taxon>
        <taxon>eudicotyledons</taxon>
        <taxon>Gunneridae</taxon>
        <taxon>Pentapetalae</taxon>
        <taxon>rosids</taxon>
        <taxon>fabids</taxon>
        <taxon>Fabales</taxon>
        <taxon>Fabaceae</taxon>
        <taxon>Caesalpinioideae</taxon>
        <taxon>Cassia clade</taxon>
        <taxon>Senna</taxon>
    </lineage>
</organism>
<evidence type="ECO:0000313" key="16">
    <source>
        <dbReference type="Proteomes" id="UP000634136"/>
    </source>
</evidence>
<keyword evidence="9" id="KW-0539">Nucleus</keyword>
<evidence type="ECO:0000256" key="10">
    <source>
        <dbReference type="ARBA" id="ARBA00023284"/>
    </source>
</evidence>
<evidence type="ECO:0000256" key="9">
    <source>
        <dbReference type="ARBA" id="ARBA00023242"/>
    </source>
</evidence>
<dbReference type="CDD" id="cd03419">
    <property type="entry name" value="GRX_GRXh_1_2_like"/>
    <property type="match status" value="1"/>
</dbReference>
<feature type="domain" description="AP2/ERF" evidence="14">
    <location>
        <begin position="241"/>
        <end position="297"/>
    </location>
</feature>
<feature type="compositionally biased region" description="Low complexity" evidence="12">
    <location>
        <begin position="198"/>
        <end position="208"/>
    </location>
</feature>
<evidence type="ECO:0000256" key="8">
    <source>
        <dbReference type="ARBA" id="ARBA00023163"/>
    </source>
</evidence>
<dbReference type="InterPro" id="IPR016177">
    <property type="entry name" value="DNA-bd_dom_sf"/>
</dbReference>
<evidence type="ECO:0000256" key="1">
    <source>
        <dbReference type="ARBA" id="ARBA00004123"/>
    </source>
</evidence>
<accession>A0A834T6R5</accession>
<dbReference type="Gene3D" id="3.40.30.10">
    <property type="entry name" value="Glutaredoxin"/>
    <property type="match status" value="1"/>
</dbReference>
<keyword evidence="13" id="KW-1133">Transmembrane helix</keyword>
<keyword evidence="8" id="KW-0804">Transcription</keyword>
<evidence type="ECO:0000256" key="7">
    <source>
        <dbReference type="ARBA" id="ARBA00023159"/>
    </source>
</evidence>
<dbReference type="AlphaFoldDB" id="A0A834T6R5"/>
<dbReference type="SUPFAM" id="SSF54171">
    <property type="entry name" value="DNA-binding domain"/>
    <property type="match status" value="1"/>
</dbReference>
<comment type="similarity">
    <text evidence="11">Belongs to the AP2/ERF transcription factor family. AP2 subfamily.</text>
</comment>
<feature type="transmembrane region" description="Helical" evidence="13">
    <location>
        <begin position="12"/>
        <end position="33"/>
    </location>
</feature>
<dbReference type="GO" id="GO:0003700">
    <property type="term" value="F:DNA-binding transcription factor activity"/>
    <property type="evidence" value="ECO:0007669"/>
    <property type="project" value="InterPro"/>
</dbReference>
<evidence type="ECO:0000256" key="4">
    <source>
        <dbReference type="ARBA" id="ARBA00022490"/>
    </source>
</evidence>
<feature type="transmembrane region" description="Helical" evidence="13">
    <location>
        <begin position="45"/>
        <end position="65"/>
    </location>
</feature>
<dbReference type="OrthoDB" id="1432752at2759"/>
<feature type="transmembrane region" description="Helical" evidence="13">
    <location>
        <begin position="105"/>
        <end position="121"/>
    </location>
</feature>
<dbReference type="Pfam" id="PF00847">
    <property type="entry name" value="AP2"/>
    <property type="match status" value="1"/>
</dbReference>
<proteinExistence type="inferred from homology"/>
<evidence type="ECO:0000256" key="6">
    <source>
        <dbReference type="ARBA" id="ARBA00023125"/>
    </source>
</evidence>
<dbReference type="Gene3D" id="3.30.730.10">
    <property type="entry name" value="AP2/ERF domain"/>
    <property type="match status" value="1"/>
</dbReference>
<keyword evidence="13" id="KW-0812">Transmembrane</keyword>
<feature type="transmembrane region" description="Helical" evidence="13">
    <location>
        <begin position="74"/>
        <end position="93"/>
    </location>
</feature>
<keyword evidence="5" id="KW-0805">Transcription regulation</keyword>
<evidence type="ECO:0000259" key="14">
    <source>
        <dbReference type="PROSITE" id="PS51032"/>
    </source>
</evidence>
<name>A0A834T6R5_9FABA</name>
<evidence type="ECO:0000256" key="12">
    <source>
        <dbReference type="SAM" id="MobiDB-lite"/>
    </source>
</evidence>
<evidence type="ECO:0000256" key="13">
    <source>
        <dbReference type="SAM" id="Phobius"/>
    </source>
</evidence>
<dbReference type="PANTHER" id="PTHR32467:SF142">
    <property type="entry name" value="FLORAL HOMEOTIC PROTEIN APETALA 2"/>
    <property type="match status" value="1"/>
</dbReference>
<feature type="compositionally biased region" description="Polar residues" evidence="12">
    <location>
        <begin position="221"/>
        <end position="231"/>
    </location>
</feature>
<dbReference type="PANTHER" id="PTHR32467">
    <property type="entry name" value="AP2-LIKE ETHYLENE-RESPONSIVE TRANSCRIPTION FACTOR"/>
    <property type="match status" value="1"/>
</dbReference>
<evidence type="ECO:0000256" key="11">
    <source>
        <dbReference type="ARBA" id="ARBA00037973"/>
    </source>
</evidence>
<reference evidence="15" key="1">
    <citation type="submission" date="2020-09" db="EMBL/GenBank/DDBJ databases">
        <title>Genome-Enabled Discovery of Anthraquinone Biosynthesis in Senna tora.</title>
        <authorList>
            <person name="Kang S.-H."/>
            <person name="Pandey R.P."/>
            <person name="Lee C.-M."/>
            <person name="Sim J.-S."/>
            <person name="Jeong J.-T."/>
            <person name="Choi B.-S."/>
            <person name="Jung M."/>
            <person name="Ginzburg D."/>
            <person name="Zhao K."/>
            <person name="Won S.Y."/>
            <person name="Oh T.-J."/>
            <person name="Yu Y."/>
            <person name="Kim N.-H."/>
            <person name="Lee O.R."/>
            <person name="Lee T.-H."/>
            <person name="Bashyal P."/>
            <person name="Kim T.-S."/>
            <person name="Lee W.-H."/>
            <person name="Kawkins C."/>
            <person name="Kim C.-K."/>
            <person name="Kim J.S."/>
            <person name="Ahn B.O."/>
            <person name="Rhee S.Y."/>
            <person name="Sohng J.K."/>
        </authorList>
    </citation>
    <scope>NUCLEOTIDE SEQUENCE</scope>
    <source>
        <tissue evidence="15">Leaf</tissue>
    </source>
</reference>
<keyword evidence="13" id="KW-0472">Membrane</keyword>
<dbReference type="GO" id="GO:0005737">
    <property type="term" value="C:cytoplasm"/>
    <property type="evidence" value="ECO:0007669"/>
    <property type="project" value="UniProtKB-SubCell"/>
</dbReference>
<dbReference type="SMART" id="SM00380">
    <property type="entry name" value="AP2"/>
    <property type="match status" value="1"/>
</dbReference>
<keyword evidence="6" id="KW-0238">DNA-binding</keyword>
<dbReference type="NCBIfam" id="TIGR02189">
    <property type="entry name" value="GlrX-like_plant"/>
    <property type="match status" value="1"/>
</dbReference>
<comment type="subcellular location">
    <subcellularLocation>
        <location evidence="2">Cytoplasm</location>
    </subcellularLocation>
    <subcellularLocation>
        <location evidence="1">Nucleus</location>
    </subcellularLocation>
</comment>
<dbReference type="InterPro" id="IPR011905">
    <property type="entry name" value="GlrX-like_pln_2"/>
</dbReference>
<keyword evidence="16" id="KW-1185">Reference proteome</keyword>
<dbReference type="PROSITE" id="PS51032">
    <property type="entry name" value="AP2_ERF"/>
    <property type="match status" value="1"/>
</dbReference>
<evidence type="ECO:0000256" key="3">
    <source>
        <dbReference type="ARBA" id="ARBA00007568"/>
    </source>
</evidence>
<comment type="caution">
    <text evidence="15">The sequence shown here is derived from an EMBL/GenBank/DDBJ whole genome shotgun (WGS) entry which is preliminary data.</text>
</comment>
<dbReference type="PROSITE" id="PS51354">
    <property type="entry name" value="GLUTAREDOXIN_2"/>
    <property type="match status" value="1"/>
</dbReference>
<protein>
    <submittedName>
        <fullName evidence="15">Exocyst complex component EXO70B1-like</fullName>
    </submittedName>
</protein>
<sequence length="432" mass="48337">MLMRLPELLMQPLIWRVVGFTSSVVGLISYALSSSFTHLFGKWNLLKIFIYSVVSFIICIFMLFAKKWKVSRSLLLKTHFGFLVLMVTSLYSFFYDKAVNGKPDSYSLISCAAFAAMSLSLSRQTELGFEVDLLNFFLGCLTLQLMKINLMLAFIGAAFSYCLVFLRSSLDSQMEIGEASATISDHVILDVDSANQTNYSNQSHQSQSLHSGEESPVEVELSSQAMSTKTSGRGPRPRSSQYRGVRFYRRTGRWESHIWDCGKQIYLGGFDTAHAAARAYDRAAIKFRGVDADTNFNLEDYEQDLKQMSNLTKEEFVHVLRGQSTGFAGGSSKYGILEKRAAVIFTKSSCCMCHSIKQLLYELGASLAVHELDRDIAFGREMEWALRAMGCNPAVPAIFIGGKFVGSARDIMSLHLDGTLKQMLIDAKAIWF</sequence>
<dbReference type="SUPFAM" id="SSF52833">
    <property type="entry name" value="Thioredoxin-like"/>
    <property type="match status" value="1"/>
</dbReference>
<keyword evidence="10" id="KW-0676">Redox-active center</keyword>
<dbReference type="InterPro" id="IPR036955">
    <property type="entry name" value="AP2/ERF_dom_sf"/>
</dbReference>
<dbReference type="InterPro" id="IPR002109">
    <property type="entry name" value="Glutaredoxin"/>
</dbReference>
<dbReference type="Proteomes" id="UP000634136">
    <property type="component" value="Unassembled WGS sequence"/>
</dbReference>
<comment type="similarity">
    <text evidence="3">Belongs to the glutaredoxin family. CC-type subfamily.</text>
</comment>
<dbReference type="InterPro" id="IPR001471">
    <property type="entry name" value="AP2/ERF_dom"/>
</dbReference>
<dbReference type="GO" id="GO:0003677">
    <property type="term" value="F:DNA binding"/>
    <property type="evidence" value="ECO:0007669"/>
    <property type="project" value="UniProtKB-KW"/>
</dbReference>
<keyword evidence="7" id="KW-0010">Activator</keyword>
<dbReference type="Pfam" id="PF00462">
    <property type="entry name" value="Glutaredoxin"/>
    <property type="match status" value="1"/>
</dbReference>
<keyword evidence="4" id="KW-0963">Cytoplasm</keyword>
<gene>
    <name evidence="15" type="ORF">G2W53_030147</name>
</gene>
<dbReference type="InterPro" id="IPR036249">
    <property type="entry name" value="Thioredoxin-like_sf"/>
</dbReference>
<dbReference type="EMBL" id="JAAIUW010000009">
    <property type="protein sequence ID" value="KAF7816178.1"/>
    <property type="molecule type" value="Genomic_DNA"/>
</dbReference>